<evidence type="ECO:0000256" key="8">
    <source>
        <dbReference type="ARBA" id="ARBA00049229"/>
    </source>
</evidence>
<comment type="catalytic activity">
    <reaction evidence="6">
        <text>L-valine + 2-oxoglutarate = 3-methyl-2-oxobutanoate + L-glutamate</text>
        <dbReference type="Rhea" id="RHEA:24813"/>
        <dbReference type="ChEBI" id="CHEBI:11851"/>
        <dbReference type="ChEBI" id="CHEBI:16810"/>
        <dbReference type="ChEBI" id="CHEBI:29985"/>
        <dbReference type="ChEBI" id="CHEBI:57762"/>
        <dbReference type="EC" id="2.6.1.42"/>
    </reaction>
</comment>
<dbReference type="InterPro" id="IPR043131">
    <property type="entry name" value="BCAT-like_N"/>
</dbReference>
<dbReference type="CDD" id="cd00449">
    <property type="entry name" value="PLPDE_IV"/>
    <property type="match status" value="1"/>
</dbReference>
<dbReference type="Gene3D" id="3.20.10.10">
    <property type="entry name" value="D-amino Acid Aminotransferase, subunit A, domain 2"/>
    <property type="match status" value="1"/>
</dbReference>
<dbReference type="Gene3D" id="3.30.470.10">
    <property type="match status" value="1"/>
</dbReference>
<comment type="pathway">
    <text evidence="1">Amino-acid biosynthesis; L-isoleucine biosynthesis; L-isoleucine from 2-oxobutanoate: step 4/4.</text>
</comment>
<dbReference type="InterPro" id="IPR050571">
    <property type="entry name" value="Class-IV_PLP-Dep_Aminotrnsfr"/>
</dbReference>
<comment type="caution">
    <text evidence="9">The sequence shown here is derived from an EMBL/GenBank/DDBJ whole genome shotgun (WGS) entry which is preliminary data.</text>
</comment>
<dbReference type="GO" id="GO:0016829">
    <property type="term" value="F:lyase activity"/>
    <property type="evidence" value="ECO:0007669"/>
    <property type="project" value="UniProtKB-KW"/>
</dbReference>
<evidence type="ECO:0000256" key="7">
    <source>
        <dbReference type="ARBA" id="ARBA00048798"/>
    </source>
</evidence>
<keyword evidence="10" id="KW-1185">Reference proteome</keyword>
<comment type="catalytic activity">
    <reaction evidence="8">
        <text>L-leucine + 2-oxoglutarate = 4-methyl-2-oxopentanoate + L-glutamate</text>
        <dbReference type="Rhea" id="RHEA:18321"/>
        <dbReference type="ChEBI" id="CHEBI:16810"/>
        <dbReference type="ChEBI" id="CHEBI:17865"/>
        <dbReference type="ChEBI" id="CHEBI:29985"/>
        <dbReference type="ChEBI" id="CHEBI:57427"/>
        <dbReference type="EC" id="2.6.1.42"/>
    </reaction>
</comment>
<evidence type="ECO:0000256" key="3">
    <source>
        <dbReference type="ARBA" id="ARBA00005072"/>
    </source>
</evidence>
<dbReference type="PANTHER" id="PTHR42743">
    <property type="entry name" value="AMINO-ACID AMINOTRANSFERASE"/>
    <property type="match status" value="1"/>
</dbReference>
<name>A0ABQ1MWJ0_9BACT</name>
<dbReference type="PANTHER" id="PTHR42743:SF11">
    <property type="entry name" value="AMINODEOXYCHORISMATE LYASE"/>
    <property type="match status" value="1"/>
</dbReference>
<comment type="pathway">
    <text evidence="3">Amino-acid biosynthesis; L-leucine biosynthesis; L-leucine from 3-methyl-2-oxobutanoate: step 4/4.</text>
</comment>
<organism evidence="9 10">
    <name type="scientific">Marivirga lumbricoides</name>
    <dbReference type="NCBI Taxonomy" id="1046115"/>
    <lineage>
        <taxon>Bacteria</taxon>
        <taxon>Pseudomonadati</taxon>
        <taxon>Bacteroidota</taxon>
        <taxon>Cytophagia</taxon>
        <taxon>Cytophagales</taxon>
        <taxon>Marivirgaceae</taxon>
        <taxon>Marivirga</taxon>
    </lineage>
</organism>
<sequence length="276" mass="31168">MMINYNGKFLNYNSNTIKFNNRGLNYGDGIFETIIYHNESLSLYPLHWQRLKESTAALKMKLPFTRDGLKELLLELIAKNELVKKRARLKVLVYRQEGGLYSPESTQSDFLISAIPQPKHQFKQFNKVYTSKSVQLQSSPLSPLKTISALPYVLAGIEKKEREAEELVLTDTSGNIAEASAANIIIYSAPDNKFSTPSLDCGGINGVSRRFLLQEMEKFNLNCEEVKFNVNKLNKDIALFTTNVAGVNQIMSVNGIELNGGEQAFYLLNNLFPFNH</sequence>
<protein>
    <recommendedName>
        <fullName evidence="5">branched-chain-amino-acid transaminase</fullName>
        <ecNumber evidence="5">2.6.1.42</ecNumber>
    </recommendedName>
</protein>
<dbReference type="EC" id="2.6.1.42" evidence="5"/>
<dbReference type="Proteomes" id="UP000636010">
    <property type="component" value="Unassembled WGS sequence"/>
</dbReference>
<comment type="similarity">
    <text evidence="4">Belongs to the class-IV pyridoxal-phosphate-dependent aminotransferase family.</text>
</comment>
<gene>
    <name evidence="9" type="ORF">GCM10011506_37270</name>
</gene>
<dbReference type="SUPFAM" id="SSF56752">
    <property type="entry name" value="D-aminoacid aminotransferase-like PLP-dependent enzymes"/>
    <property type="match status" value="1"/>
</dbReference>
<evidence type="ECO:0000256" key="6">
    <source>
        <dbReference type="ARBA" id="ARBA00048212"/>
    </source>
</evidence>
<dbReference type="InterPro" id="IPR001544">
    <property type="entry name" value="Aminotrans_IV"/>
</dbReference>
<reference evidence="10" key="1">
    <citation type="journal article" date="2019" name="Int. J. Syst. Evol. Microbiol.">
        <title>The Global Catalogue of Microorganisms (GCM) 10K type strain sequencing project: providing services to taxonomists for standard genome sequencing and annotation.</title>
        <authorList>
            <consortium name="The Broad Institute Genomics Platform"/>
            <consortium name="The Broad Institute Genome Sequencing Center for Infectious Disease"/>
            <person name="Wu L."/>
            <person name="Ma J."/>
        </authorList>
    </citation>
    <scope>NUCLEOTIDE SEQUENCE [LARGE SCALE GENOMIC DNA]</scope>
    <source>
        <strain evidence="10">CGMCC 1.10832</strain>
    </source>
</reference>
<evidence type="ECO:0000256" key="5">
    <source>
        <dbReference type="ARBA" id="ARBA00013053"/>
    </source>
</evidence>
<keyword evidence="9" id="KW-0456">Lyase</keyword>
<comment type="pathway">
    <text evidence="2">Amino-acid biosynthesis; L-valine biosynthesis; L-valine from pyruvate: step 4/4.</text>
</comment>
<evidence type="ECO:0000256" key="4">
    <source>
        <dbReference type="ARBA" id="ARBA00009320"/>
    </source>
</evidence>
<comment type="catalytic activity">
    <reaction evidence="7">
        <text>L-isoleucine + 2-oxoglutarate = (S)-3-methyl-2-oxopentanoate + L-glutamate</text>
        <dbReference type="Rhea" id="RHEA:24801"/>
        <dbReference type="ChEBI" id="CHEBI:16810"/>
        <dbReference type="ChEBI" id="CHEBI:29985"/>
        <dbReference type="ChEBI" id="CHEBI:35146"/>
        <dbReference type="ChEBI" id="CHEBI:58045"/>
        <dbReference type="EC" id="2.6.1.42"/>
    </reaction>
</comment>
<dbReference type="EMBL" id="BMEC01000013">
    <property type="protein sequence ID" value="GGC48196.1"/>
    <property type="molecule type" value="Genomic_DNA"/>
</dbReference>
<evidence type="ECO:0000313" key="9">
    <source>
        <dbReference type="EMBL" id="GGC48196.1"/>
    </source>
</evidence>
<accession>A0ABQ1MWJ0</accession>
<dbReference type="InterPro" id="IPR043132">
    <property type="entry name" value="BCAT-like_C"/>
</dbReference>
<evidence type="ECO:0000313" key="10">
    <source>
        <dbReference type="Proteomes" id="UP000636010"/>
    </source>
</evidence>
<proteinExistence type="inferred from homology"/>
<dbReference type="Pfam" id="PF01063">
    <property type="entry name" value="Aminotran_4"/>
    <property type="match status" value="1"/>
</dbReference>
<evidence type="ECO:0000256" key="1">
    <source>
        <dbReference type="ARBA" id="ARBA00004824"/>
    </source>
</evidence>
<dbReference type="RefSeq" id="WP_188466437.1">
    <property type="nucleotide sequence ID" value="NZ_BAABHU010000013.1"/>
</dbReference>
<dbReference type="InterPro" id="IPR036038">
    <property type="entry name" value="Aminotransferase-like"/>
</dbReference>
<evidence type="ECO:0000256" key="2">
    <source>
        <dbReference type="ARBA" id="ARBA00004931"/>
    </source>
</evidence>